<organism evidence="9 10">
    <name type="scientific">Pseudozyma antarctica</name>
    <name type="common">Yeast</name>
    <name type="synonym">Candida antarctica</name>
    <dbReference type="NCBI Taxonomy" id="84753"/>
    <lineage>
        <taxon>Eukaryota</taxon>
        <taxon>Fungi</taxon>
        <taxon>Dikarya</taxon>
        <taxon>Basidiomycota</taxon>
        <taxon>Ustilaginomycotina</taxon>
        <taxon>Ustilaginomycetes</taxon>
        <taxon>Ustilaginales</taxon>
        <taxon>Ustilaginaceae</taxon>
        <taxon>Moesziomyces</taxon>
    </lineage>
</organism>
<dbReference type="OrthoDB" id="433512at2759"/>
<dbReference type="PANTHER" id="PTHR23511">
    <property type="entry name" value="SYNAPTIC VESICLE GLYCOPROTEIN 2"/>
    <property type="match status" value="1"/>
</dbReference>
<evidence type="ECO:0000256" key="6">
    <source>
        <dbReference type="SAM" id="MobiDB-lite"/>
    </source>
</evidence>
<sequence>MPFGASMDAWASYYDYQSDEIEVDDAVGSARASSELDFTETHRKSGHLGEIRLESLPPSSVPNAQLQPIDELYSQLFPVAQQHPSQQHDTLKTTTDSAPLNPAEDRISTRTDSCSARQASVNPLGPSGRAEETFSYNATPPLALIERRMAKTWIGLTWGEIKLLSLAGAGFLVDAYDLFVINMIYPLLLLAYYPPGTRNIEWGLSGGVLKASASMGNVIGQLLFGFLGDFWGRSVLYGKELMLAMAAIVLIISAPDSIHGMGVTIWMAVFRFMLGLAVGADYPCTDIPQGYPCTGSRQGYPCALASIRQVVACTRA</sequence>
<feature type="domain" description="Major facilitator superfamily (MFS) profile" evidence="8">
    <location>
        <begin position="163"/>
        <end position="316"/>
    </location>
</feature>
<accession>A0A5C3FFA1</accession>
<name>A0A5C3FFA1_PSEA2</name>
<dbReference type="GO" id="GO:0016020">
    <property type="term" value="C:membrane"/>
    <property type="evidence" value="ECO:0007669"/>
    <property type="project" value="UniProtKB-SubCell"/>
</dbReference>
<evidence type="ECO:0000256" key="2">
    <source>
        <dbReference type="ARBA" id="ARBA00022448"/>
    </source>
</evidence>
<evidence type="ECO:0000256" key="5">
    <source>
        <dbReference type="ARBA" id="ARBA00023136"/>
    </source>
</evidence>
<evidence type="ECO:0000259" key="8">
    <source>
        <dbReference type="PROSITE" id="PS50850"/>
    </source>
</evidence>
<dbReference type="GO" id="GO:0022857">
    <property type="term" value="F:transmembrane transporter activity"/>
    <property type="evidence" value="ECO:0007669"/>
    <property type="project" value="InterPro"/>
</dbReference>
<reference evidence="9" key="1">
    <citation type="submission" date="2018-03" db="EMBL/GenBank/DDBJ databases">
        <authorList>
            <person name="Guldener U."/>
        </authorList>
    </citation>
    <scope>NUCLEOTIDE SEQUENCE [LARGE SCALE GENOMIC DNA]</scope>
    <source>
        <strain evidence="9">ATCC34888</strain>
    </source>
</reference>
<dbReference type="Proteomes" id="UP000325008">
    <property type="component" value="Unassembled WGS sequence"/>
</dbReference>
<gene>
    <name evidence="9" type="ORF">PSANT_00038</name>
</gene>
<evidence type="ECO:0000256" key="3">
    <source>
        <dbReference type="ARBA" id="ARBA00022692"/>
    </source>
</evidence>
<evidence type="ECO:0000256" key="1">
    <source>
        <dbReference type="ARBA" id="ARBA00004141"/>
    </source>
</evidence>
<dbReference type="InterPro" id="IPR005828">
    <property type="entry name" value="MFS_sugar_transport-like"/>
</dbReference>
<dbReference type="Pfam" id="PF00083">
    <property type="entry name" value="Sugar_tr"/>
    <property type="match status" value="1"/>
</dbReference>
<dbReference type="InterPro" id="IPR020846">
    <property type="entry name" value="MFS_dom"/>
</dbReference>
<evidence type="ECO:0000313" key="10">
    <source>
        <dbReference type="Proteomes" id="UP000325008"/>
    </source>
</evidence>
<feature type="compositionally biased region" description="Polar residues" evidence="6">
    <location>
        <begin position="83"/>
        <end position="98"/>
    </location>
</feature>
<feature type="compositionally biased region" description="Polar residues" evidence="6">
    <location>
        <begin position="110"/>
        <end position="121"/>
    </location>
</feature>
<dbReference type="Gene3D" id="1.20.1250.20">
    <property type="entry name" value="MFS general substrate transporter like domains"/>
    <property type="match status" value="1"/>
</dbReference>
<keyword evidence="4 7" id="KW-1133">Transmembrane helix</keyword>
<evidence type="ECO:0000313" key="9">
    <source>
        <dbReference type="EMBL" id="SPO42355.1"/>
    </source>
</evidence>
<comment type="subcellular location">
    <subcellularLocation>
        <location evidence="1">Membrane</location>
        <topology evidence="1">Multi-pass membrane protein</topology>
    </subcellularLocation>
</comment>
<dbReference type="AlphaFoldDB" id="A0A5C3FFA1"/>
<dbReference type="SUPFAM" id="SSF103473">
    <property type="entry name" value="MFS general substrate transporter"/>
    <property type="match status" value="1"/>
</dbReference>
<dbReference type="EMBL" id="OOIQ01000001">
    <property type="protein sequence ID" value="SPO42355.1"/>
    <property type="molecule type" value="Genomic_DNA"/>
</dbReference>
<dbReference type="PROSITE" id="PS50850">
    <property type="entry name" value="MFS"/>
    <property type="match status" value="1"/>
</dbReference>
<feature type="transmembrane region" description="Helical" evidence="7">
    <location>
        <begin position="171"/>
        <end position="193"/>
    </location>
</feature>
<dbReference type="InterPro" id="IPR036259">
    <property type="entry name" value="MFS_trans_sf"/>
</dbReference>
<proteinExistence type="predicted"/>
<dbReference type="PANTHER" id="PTHR23511:SF34">
    <property type="entry name" value="SYNAPTIC VESICLE GLYCOPROTEIN 2"/>
    <property type="match status" value="1"/>
</dbReference>
<keyword evidence="2" id="KW-0813">Transport</keyword>
<feature type="transmembrane region" description="Helical" evidence="7">
    <location>
        <begin position="213"/>
        <end position="231"/>
    </location>
</feature>
<evidence type="ECO:0000256" key="4">
    <source>
        <dbReference type="ARBA" id="ARBA00022989"/>
    </source>
</evidence>
<keyword evidence="5 7" id="KW-0472">Membrane</keyword>
<feature type="region of interest" description="Disordered" evidence="6">
    <location>
        <begin position="83"/>
        <end position="128"/>
    </location>
</feature>
<feature type="transmembrane region" description="Helical" evidence="7">
    <location>
        <begin position="243"/>
        <end position="269"/>
    </location>
</feature>
<evidence type="ECO:0000256" key="7">
    <source>
        <dbReference type="SAM" id="Phobius"/>
    </source>
</evidence>
<protein>
    <recommendedName>
        <fullName evidence="8">Major facilitator superfamily (MFS) profile domain-containing protein</fullName>
    </recommendedName>
</protein>
<comment type="caution">
    <text evidence="9">The sequence shown here is derived from an EMBL/GenBank/DDBJ whole genome shotgun (WGS) entry which is preliminary data.</text>
</comment>
<keyword evidence="10" id="KW-1185">Reference proteome</keyword>
<keyword evidence="3 7" id="KW-0812">Transmembrane</keyword>